<dbReference type="RefSeq" id="XP_060331769.1">
    <property type="nucleotide sequence ID" value="XM_060479136.1"/>
</dbReference>
<dbReference type="GO" id="GO:0140662">
    <property type="term" value="F:ATP-dependent protein folding chaperone"/>
    <property type="evidence" value="ECO:0007669"/>
    <property type="project" value="InterPro"/>
</dbReference>
<protein>
    <recommendedName>
        <fullName evidence="1">non-chaperonin molecular chaperone ATPase</fullName>
        <ecNumber evidence="1">3.6.4.10</ecNumber>
    </recommendedName>
</protein>
<keyword evidence="7" id="KW-0346">Stress response</keyword>
<dbReference type="FunFam" id="3.30.420.40:FF:000026">
    <property type="entry name" value="Heat shock protein 70"/>
    <property type="match status" value="1"/>
</dbReference>
<comment type="catalytic activity">
    <reaction evidence="5">
        <text>ATP + H2O = ADP + phosphate + H(+)</text>
        <dbReference type="Rhea" id="RHEA:13065"/>
        <dbReference type="ChEBI" id="CHEBI:15377"/>
        <dbReference type="ChEBI" id="CHEBI:15378"/>
        <dbReference type="ChEBI" id="CHEBI:30616"/>
        <dbReference type="ChEBI" id="CHEBI:43474"/>
        <dbReference type="ChEBI" id="CHEBI:456216"/>
        <dbReference type="EC" id="3.6.4.10"/>
    </reaction>
</comment>
<dbReference type="FunFam" id="3.30.30.30:FF:000005">
    <property type="entry name" value="Heat shock protein ssb1"/>
    <property type="match status" value="1"/>
</dbReference>
<dbReference type="AlphaFoldDB" id="A0AA39N6E2"/>
<accession>A0AA39N6E2</accession>
<evidence type="ECO:0000256" key="1">
    <source>
        <dbReference type="ARBA" id="ARBA00012554"/>
    </source>
</evidence>
<keyword evidence="2 6" id="KW-0547">Nucleotide-binding</keyword>
<dbReference type="Gene3D" id="3.90.640.10">
    <property type="entry name" value="Actin, Chain A, domain 4"/>
    <property type="match status" value="1"/>
</dbReference>
<comment type="caution">
    <text evidence="7">The sequence shown here is derived from an EMBL/GenBank/DDBJ whole genome shotgun (WGS) entry which is preliminary data.</text>
</comment>
<dbReference type="Gene3D" id="1.20.1270.10">
    <property type="match status" value="1"/>
</dbReference>
<evidence type="ECO:0000313" key="7">
    <source>
        <dbReference type="EMBL" id="KAK0459572.1"/>
    </source>
</evidence>
<dbReference type="SUPFAM" id="SSF100920">
    <property type="entry name" value="Heat shock protein 70kD (HSP70), peptide-binding domain"/>
    <property type="match status" value="1"/>
</dbReference>
<comment type="similarity">
    <text evidence="6">Belongs to the heat shock protein 70 family.</text>
</comment>
<dbReference type="PRINTS" id="PR00301">
    <property type="entry name" value="HEATSHOCK70"/>
</dbReference>
<dbReference type="EMBL" id="JAUEPS010000014">
    <property type="protein sequence ID" value="KAK0459572.1"/>
    <property type="molecule type" value="Genomic_DNA"/>
</dbReference>
<dbReference type="InterPro" id="IPR043129">
    <property type="entry name" value="ATPase_NBD"/>
</dbReference>
<evidence type="ECO:0000256" key="3">
    <source>
        <dbReference type="ARBA" id="ARBA00022840"/>
    </source>
</evidence>
<dbReference type="NCBIfam" id="NF001413">
    <property type="entry name" value="PRK00290.1"/>
    <property type="match status" value="1"/>
</dbReference>
<dbReference type="FunFam" id="1.20.1270.10:FF:000014">
    <property type="entry name" value="Heat shock protein 70"/>
    <property type="match status" value="1"/>
</dbReference>
<dbReference type="CDD" id="cd10233">
    <property type="entry name" value="ASKHA_NBD_HSP70_HSPA1"/>
    <property type="match status" value="1"/>
</dbReference>
<dbReference type="PROSITE" id="PS00297">
    <property type="entry name" value="HSP70_1"/>
    <property type="match status" value="1"/>
</dbReference>
<evidence type="ECO:0000256" key="5">
    <source>
        <dbReference type="ARBA" id="ARBA00048056"/>
    </source>
</evidence>
<dbReference type="GO" id="GO:0005524">
    <property type="term" value="F:ATP binding"/>
    <property type="evidence" value="ECO:0007669"/>
    <property type="project" value="UniProtKB-KW"/>
</dbReference>
<evidence type="ECO:0000256" key="4">
    <source>
        <dbReference type="ARBA" id="ARBA00023186"/>
    </source>
</evidence>
<organism evidence="7 8">
    <name type="scientific">Armillaria tabescens</name>
    <name type="common">Ringless honey mushroom</name>
    <name type="synonym">Agaricus tabescens</name>
    <dbReference type="NCBI Taxonomy" id="1929756"/>
    <lineage>
        <taxon>Eukaryota</taxon>
        <taxon>Fungi</taxon>
        <taxon>Dikarya</taxon>
        <taxon>Basidiomycota</taxon>
        <taxon>Agaricomycotina</taxon>
        <taxon>Agaricomycetes</taxon>
        <taxon>Agaricomycetidae</taxon>
        <taxon>Agaricales</taxon>
        <taxon>Marasmiineae</taxon>
        <taxon>Physalacriaceae</taxon>
        <taxon>Desarmillaria</taxon>
    </lineage>
</organism>
<keyword evidence="4" id="KW-0143">Chaperone</keyword>
<evidence type="ECO:0000313" key="8">
    <source>
        <dbReference type="Proteomes" id="UP001175211"/>
    </source>
</evidence>
<gene>
    <name evidence="7" type="ORF">EV420DRAFT_1674687</name>
</gene>
<dbReference type="Gene3D" id="3.30.30.30">
    <property type="match status" value="1"/>
</dbReference>
<keyword evidence="8" id="KW-1185">Reference proteome</keyword>
<dbReference type="InterPro" id="IPR029047">
    <property type="entry name" value="HSP70_peptide-bd_sf"/>
</dbReference>
<dbReference type="Gene3D" id="2.60.34.10">
    <property type="entry name" value="Substrate Binding Domain Of DNAk, Chain A, domain 1"/>
    <property type="match status" value="1"/>
</dbReference>
<dbReference type="PANTHER" id="PTHR19375">
    <property type="entry name" value="HEAT SHOCK PROTEIN 70KDA"/>
    <property type="match status" value="1"/>
</dbReference>
<keyword evidence="3 6" id="KW-0067">ATP-binding</keyword>
<dbReference type="Pfam" id="PF00012">
    <property type="entry name" value="HSP70"/>
    <property type="match status" value="1"/>
</dbReference>
<dbReference type="GeneID" id="85362684"/>
<name>A0AA39N6E2_ARMTA</name>
<dbReference type="InterPro" id="IPR013126">
    <property type="entry name" value="Hsp_70_fam"/>
</dbReference>
<evidence type="ECO:0000256" key="2">
    <source>
        <dbReference type="ARBA" id="ARBA00022741"/>
    </source>
</evidence>
<dbReference type="Gene3D" id="3.30.420.40">
    <property type="match status" value="2"/>
</dbReference>
<dbReference type="InterPro" id="IPR029048">
    <property type="entry name" value="HSP70_C_sf"/>
</dbReference>
<evidence type="ECO:0000256" key="6">
    <source>
        <dbReference type="RuleBase" id="RU003322"/>
    </source>
</evidence>
<dbReference type="PROSITE" id="PS00329">
    <property type="entry name" value="HSP70_2"/>
    <property type="match status" value="1"/>
</dbReference>
<proteinExistence type="inferred from homology"/>
<dbReference type="InterPro" id="IPR018181">
    <property type="entry name" value="Heat_shock_70_CS"/>
</dbReference>
<dbReference type="FunFam" id="3.90.640.10:FF:000002">
    <property type="entry name" value="Heat shock 70 kDa"/>
    <property type="match status" value="1"/>
</dbReference>
<dbReference type="SUPFAM" id="SSF53067">
    <property type="entry name" value="Actin-like ATPase domain"/>
    <property type="match status" value="2"/>
</dbReference>
<dbReference type="PROSITE" id="PS01036">
    <property type="entry name" value="HSP70_3"/>
    <property type="match status" value="1"/>
</dbReference>
<dbReference type="Proteomes" id="UP001175211">
    <property type="component" value="Unassembled WGS sequence"/>
</dbReference>
<sequence length="605" mass="66064">MDDLFDGAVGIDLGTTYSCVGVWQNDRVEIIANDQGNRTTPSYVAFSAEERLIGDAAKNQAAMNPRNTVFDAKRLIGRRFDDPDVKKDILHWPFEVVEKDGSPLIKVNYLGEDKTFSPQEISSMVLTKMKEISEAKLGKTVKKAVVTVPAYFNDSQRLATKDAGAIAGLEVLRIINEPTAAAIAYGLDRQSKTEKNVLIFDLGGGTFDVSLLNISGGVFAVKATAGDTHLGGEDFDNTLLEHFKNEFKRKSKLDISEDARALRRLRSACERAKRTLSSVAQTTVEVDSLFQGEDFSANITRARFEEINAAMFKSTLDPVEKVLKDAKMPREKVDDIVLVGGSTRIPKIQALVSEYFGGRQLNKSINPDEAVAYGAAVQAAVLTGQTSEQTKDLLLLDVAPLSLGVAMQGDVFGVVVPRNTPIPTNKSRTFTTVEDNQTTVTFPVVRDNRLLGEFELTGIPPMLRGQAELVTTFEVDANGLLKVSAQDRASGRKASISITNSVGRLSSAEIDQMIKDAEQFKMADKEFSARHEAKSDLEAYIHQVEGTITSPEIGMKLKRGAKSQVEAELARALEKLEIEDSTADELKKAQLGIKRALQKATAGIR</sequence>
<reference evidence="7" key="1">
    <citation type="submission" date="2023-06" db="EMBL/GenBank/DDBJ databases">
        <authorList>
            <consortium name="Lawrence Berkeley National Laboratory"/>
            <person name="Ahrendt S."/>
            <person name="Sahu N."/>
            <person name="Indic B."/>
            <person name="Wong-Bajracharya J."/>
            <person name="Merenyi Z."/>
            <person name="Ke H.-M."/>
            <person name="Monk M."/>
            <person name="Kocsube S."/>
            <person name="Drula E."/>
            <person name="Lipzen A."/>
            <person name="Balint B."/>
            <person name="Henrissat B."/>
            <person name="Andreopoulos B."/>
            <person name="Martin F.M."/>
            <person name="Harder C.B."/>
            <person name="Rigling D."/>
            <person name="Ford K.L."/>
            <person name="Foster G.D."/>
            <person name="Pangilinan J."/>
            <person name="Papanicolaou A."/>
            <person name="Barry K."/>
            <person name="LaButti K."/>
            <person name="Viragh M."/>
            <person name="Koriabine M."/>
            <person name="Yan M."/>
            <person name="Riley R."/>
            <person name="Champramary S."/>
            <person name="Plett K.L."/>
            <person name="Tsai I.J."/>
            <person name="Slot J."/>
            <person name="Sipos G."/>
            <person name="Plett J."/>
            <person name="Nagy L.G."/>
            <person name="Grigoriev I.V."/>
        </authorList>
    </citation>
    <scope>NUCLEOTIDE SEQUENCE</scope>
    <source>
        <strain evidence="7">CCBAS 213</strain>
    </source>
</reference>
<dbReference type="EC" id="3.6.4.10" evidence="1"/>